<evidence type="ECO:0000256" key="2">
    <source>
        <dbReference type="SAM" id="Phobius"/>
    </source>
</evidence>
<organism evidence="3 4">
    <name type="scientific">Periconia digitata</name>
    <dbReference type="NCBI Taxonomy" id="1303443"/>
    <lineage>
        <taxon>Eukaryota</taxon>
        <taxon>Fungi</taxon>
        <taxon>Dikarya</taxon>
        <taxon>Ascomycota</taxon>
        <taxon>Pezizomycotina</taxon>
        <taxon>Dothideomycetes</taxon>
        <taxon>Pleosporomycetidae</taxon>
        <taxon>Pleosporales</taxon>
        <taxon>Massarineae</taxon>
        <taxon>Periconiaceae</taxon>
        <taxon>Periconia</taxon>
    </lineage>
</organism>
<feature type="compositionally biased region" description="Polar residues" evidence="1">
    <location>
        <begin position="1"/>
        <end position="11"/>
    </location>
</feature>
<accession>A0A9W4XVD5</accession>
<feature type="transmembrane region" description="Helical" evidence="2">
    <location>
        <begin position="70"/>
        <end position="90"/>
    </location>
</feature>
<keyword evidence="2" id="KW-0472">Membrane</keyword>
<sequence length="134" mass="14533">MAQRCTYGTTKLRQRPTDRQADGLQQPHTPRERGRGREEATHRQHASGRERGRTMAVPEQPLSVHLSVRLCLCLCLCVSVSVSLSLAVSVQKGPPSFSLSLCSPLSLVSIDGPLAASPLVVVFALSSLPRYTVL</sequence>
<evidence type="ECO:0000313" key="4">
    <source>
        <dbReference type="Proteomes" id="UP001152607"/>
    </source>
</evidence>
<dbReference type="EMBL" id="CAOQHR010000005">
    <property type="protein sequence ID" value="CAI6334372.1"/>
    <property type="molecule type" value="Genomic_DNA"/>
</dbReference>
<name>A0A9W4XVD5_9PLEO</name>
<keyword evidence="2" id="KW-1133">Transmembrane helix</keyword>
<feature type="region of interest" description="Disordered" evidence="1">
    <location>
        <begin position="1"/>
        <end position="56"/>
    </location>
</feature>
<gene>
    <name evidence="3" type="ORF">PDIGIT_LOCUS7429</name>
</gene>
<comment type="caution">
    <text evidence="3">The sequence shown here is derived from an EMBL/GenBank/DDBJ whole genome shotgun (WGS) entry which is preliminary data.</text>
</comment>
<protein>
    <submittedName>
        <fullName evidence="3">Uncharacterized protein</fullName>
    </submittedName>
</protein>
<evidence type="ECO:0000313" key="3">
    <source>
        <dbReference type="EMBL" id="CAI6334372.1"/>
    </source>
</evidence>
<reference evidence="3" key="1">
    <citation type="submission" date="2023-01" db="EMBL/GenBank/DDBJ databases">
        <authorList>
            <person name="Van Ghelder C."/>
            <person name="Rancurel C."/>
        </authorList>
    </citation>
    <scope>NUCLEOTIDE SEQUENCE</scope>
    <source>
        <strain evidence="3">CNCM I-4278</strain>
    </source>
</reference>
<dbReference type="Proteomes" id="UP001152607">
    <property type="component" value="Unassembled WGS sequence"/>
</dbReference>
<evidence type="ECO:0000256" key="1">
    <source>
        <dbReference type="SAM" id="MobiDB-lite"/>
    </source>
</evidence>
<proteinExistence type="predicted"/>
<feature type="compositionally biased region" description="Basic and acidic residues" evidence="1">
    <location>
        <begin position="29"/>
        <end position="53"/>
    </location>
</feature>
<dbReference type="AlphaFoldDB" id="A0A9W4XVD5"/>
<keyword evidence="2" id="KW-0812">Transmembrane</keyword>
<feature type="transmembrane region" description="Helical" evidence="2">
    <location>
        <begin position="110"/>
        <end position="128"/>
    </location>
</feature>
<keyword evidence="4" id="KW-1185">Reference proteome</keyword>